<keyword evidence="1 4" id="KW-0808">Transferase</keyword>
<evidence type="ECO:0000256" key="2">
    <source>
        <dbReference type="ARBA" id="ARBA00023315"/>
    </source>
</evidence>
<proteinExistence type="inferred from homology"/>
<dbReference type="SMART" id="SM00827">
    <property type="entry name" value="PKS_AT"/>
    <property type="match status" value="1"/>
</dbReference>
<dbReference type="InterPro" id="IPR024925">
    <property type="entry name" value="Malonyl_CoA-ACP_transAc"/>
</dbReference>
<evidence type="ECO:0000313" key="7">
    <source>
        <dbReference type="Proteomes" id="UP000028491"/>
    </source>
</evidence>
<name>A0ABM5QRF6_9LACO</name>
<accession>A0ABM5QRF6</accession>
<gene>
    <name evidence="6" type="ORF">WS08_0566</name>
</gene>
<dbReference type="SUPFAM" id="SSF52151">
    <property type="entry name" value="FabD/lysophospholipase-like"/>
    <property type="match status" value="1"/>
</dbReference>
<dbReference type="InterPro" id="IPR016035">
    <property type="entry name" value="Acyl_Trfase/lysoPLipase"/>
</dbReference>
<dbReference type="Pfam" id="PF00698">
    <property type="entry name" value="Acyl_transf_1"/>
    <property type="match status" value="1"/>
</dbReference>
<dbReference type="InterPro" id="IPR014043">
    <property type="entry name" value="Acyl_transferase_dom"/>
</dbReference>
<organism evidence="6 7">
    <name type="scientific">Weissella tructae</name>
    <dbReference type="NCBI Taxonomy" id="887702"/>
    <lineage>
        <taxon>Bacteria</taxon>
        <taxon>Bacillati</taxon>
        <taxon>Bacillota</taxon>
        <taxon>Bacilli</taxon>
        <taxon>Lactobacillales</taxon>
        <taxon>Lactobacillaceae</taxon>
        <taxon>Weissella</taxon>
    </lineage>
</organism>
<dbReference type="Proteomes" id="UP000028491">
    <property type="component" value="Chromosome"/>
</dbReference>
<dbReference type="RefSeq" id="WP_009765336.1">
    <property type="nucleotide sequence ID" value="NZ_CP007588.1"/>
</dbReference>
<dbReference type="InterPro" id="IPR001227">
    <property type="entry name" value="Ac_transferase_dom_sf"/>
</dbReference>
<dbReference type="InterPro" id="IPR016036">
    <property type="entry name" value="Malonyl_transacylase_ACP-bd"/>
</dbReference>
<keyword evidence="7" id="KW-1185">Reference proteome</keyword>
<dbReference type="EMBL" id="CP007588">
    <property type="protein sequence ID" value="AIG65505.1"/>
    <property type="molecule type" value="Genomic_DNA"/>
</dbReference>
<dbReference type="PIRSF" id="PIRSF000446">
    <property type="entry name" value="Mct"/>
    <property type="match status" value="1"/>
</dbReference>
<reference evidence="6 7" key="1">
    <citation type="journal article" date="2014" name="Genome Announc.">
        <title>Whole-Genome Sequence of Weissella ceti Strain WS08, Isolated from Diseased Rainbow Trout in Brazil.</title>
        <authorList>
            <person name="Figueiredo H.C."/>
            <person name="Leal G."/>
            <person name="Pereira F.L."/>
            <person name="Soares S.C."/>
            <person name="Dorella F.A."/>
            <person name="Carvalho A.F."/>
            <person name="Pereira U.P."/>
            <person name="Azevedo V.A."/>
        </authorList>
    </citation>
    <scope>NUCLEOTIDE SEQUENCE [LARGE SCALE GENOMIC DNA]</scope>
    <source>
        <strain evidence="6 7">WS08</strain>
    </source>
</reference>
<dbReference type="Gene3D" id="3.30.70.250">
    <property type="entry name" value="Malonyl-CoA ACP transacylase, ACP-binding"/>
    <property type="match status" value="1"/>
</dbReference>
<dbReference type="InterPro" id="IPR050858">
    <property type="entry name" value="Mal-CoA-ACP_Trans/PKS_FabD"/>
</dbReference>
<comment type="catalytic activity">
    <reaction evidence="3 4">
        <text>holo-[ACP] + malonyl-CoA = malonyl-[ACP] + CoA</text>
        <dbReference type="Rhea" id="RHEA:41792"/>
        <dbReference type="Rhea" id="RHEA-COMP:9623"/>
        <dbReference type="Rhea" id="RHEA-COMP:9685"/>
        <dbReference type="ChEBI" id="CHEBI:57287"/>
        <dbReference type="ChEBI" id="CHEBI:57384"/>
        <dbReference type="ChEBI" id="CHEBI:64479"/>
        <dbReference type="ChEBI" id="CHEBI:78449"/>
        <dbReference type="EC" id="2.3.1.39"/>
    </reaction>
</comment>
<evidence type="ECO:0000313" key="6">
    <source>
        <dbReference type="EMBL" id="AIG65505.1"/>
    </source>
</evidence>
<dbReference type="SUPFAM" id="SSF55048">
    <property type="entry name" value="Probable ACP-binding domain of malonyl-CoA ACP transacylase"/>
    <property type="match status" value="1"/>
</dbReference>
<dbReference type="PANTHER" id="PTHR42681:SF1">
    <property type="entry name" value="MALONYL-COA-ACYL CARRIER PROTEIN TRANSACYLASE, MITOCHONDRIAL"/>
    <property type="match status" value="1"/>
</dbReference>
<dbReference type="Gene3D" id="3.40.366.10">
    <property type="entry name" value="Malonyl-Coenzyme A Acyl Carrier Protein, domain 2"/>
    <property type="match status" value="1"/>
</dbReference>
<evidence type="ECO:0000256" key="3">
    <source>
        <dbReference type="ARBA" id="ARBA00048462"/>
    </source>
</evidence>
<evidence type="ECO:0000256" key="1">
    <source>
        <dbReference type="ARBA" id="ARBA00022679"/>
    </source>
</evidence>
<evidence type="ECO:0000256" key="4">
    <source>
        <dbReference type="PIRNR" id="PIRNR000446"/>
    </source>
</evidence>
<sequence length="311" mass="33531">MKTAILLGGQGAAMPTLGIDLYEHEAAYRAVIDRASAVLGYDLYATVLKDEAKLQETAYAQPAIFAHEMGIYAVVSEYIPEPVALLGLSLGEYTALTLGGVFDFTDALRLLQKRGRYMQIASDAQATTMVAVLGKEQDIILAAIKKMQADDVAVYLANHNTRKQIVVGGTVASLKIFTDYVVTQTKVRCVPLSVAGAFHTPFMGDAALALRDELHSVPKAKGTIPVYSNTTTQPFGQDIATTLTTQMTTPTFFADAFMHLTADTVPERVIEIGADGTLLKFAQQMNTDLQGISLFDLATVQAFKEQAHADS</sequence>
<dbReference type="EC" id="2.3.1.39" evidence="4"/>
<evidence type="ECO:0000259" key="5">
    <source>
        <dbReference type="SMART" id="SM00827"/>
    </source>
</evidence>
<feature type="domain" description="Malonyl-CoA:ACP transacylase (MAT)" evidence="5">
    <location>
        <begin position="6"/>
        <end position="303"/>
    </location>
</feature>
<keyword evidence="2 4" id="KW-0012">Acyltransferase</keyword>
<comment type="similarity">
    <text evidence="4">Belongs to the fabD family.</text>
</comment>
<dbReference type="PANTHER" id="PTHR42681">
    <property type="entry name" value="MALONYL-COA-ACYL CARRIER PROTEIN TRANSACYLASE, MITOCHONDRIAL"/>
    <property type="match status" value="1"/>
</dbReference>
<reference evidence="7" key="2">
    <citation type="submission" date="2014-04" db="EMBL/GenBank/DDBJ databases">
        <title>Complete genome of Weissella ceti strain WS08 isolated from diseased rainbow trout in Brazil.</title>
        <authorList>
            <person name="Figueiredo H.C.P."/>
            <person name="Leal C.A.G."/>
            <person name="Pereira F.L."/>
            <person name="Soares S.C."/>
            <person name="Dorella F.A."/>
            <person name="Carvalho A.F."/>
            <person name="Pereira U.P."/>
            <person name="Azevedo V.A.C."/>
        </authorList>
    </citation>
    <scope>NUCLEOTIDE SEQUENCE [LARGE SCALE GENOMIC DNA]</scope>
    <source>
        <strain evidence="7">WS08</strain>
    </source>
</reference>
<protein>
    <recommendedName>
        <fullName evidence="4">Malonyl CoA-acyl carrier protein transacylase</fullName>
        <ecNumber evidence="4">2.3.1.39</ecNumber>
    </recommendedName>
</protein>